<name>A0A2P5ABR3_PARAD</name>
<proteinExistence type="predicted"/>
<feature type="compositionally biased region" description="Acidic residues" evidence="1">
    <location>
        <begin position="159"/>
        <end position="182"/>
    </location>
</feature>
<dbReference type="EMBL" id="JXTB01000688">
    <property type="protein sequence ID" value="PON33985.1"/>
    <property type="molecule type" value="Genomic_DNA"/>
</dbReference>
<dbReference type="AlphaFoldDB" id="A0A2P5ABR3"/>
<reference evidence="4" key="1">
    <citation type="submission" date="2016-06" db="EMBL/GenBank/DDBJ databases">
        <title>Parallel loss of symbiosis genes in relatives of nitrogen-fixing non-legume Parasponia.</title>
        <authorList>
            <person name="Van Velzen R."/>
            <person name="Holmer R."/>
            <person name="Bu F."/>
            <person name="Rutten L."/>
            <person name="Van Zeijl A."/>
            <person name="Liu W."/>
            <person name="Santuari L."/>
            <person name="Cao Q."/>
            <person name="Sharma T."/>
            <person name="Shen D."/>
            <person name="Roswanjaya Y."/>
            <person name="Wardhani T."/>
            <person name="Kalhor M.S."/>
            <person name="Jansen J."/>
            <person name="Van den Hoogen J."/>
            <person name="Gungor B."/>
            <person name="Hartog M."/>
            <person name="Hontelez J."/>
            <person name="Verver J."/>
            <person name="Yang W.-C."/>
            <person name="Schijlen E."/>
            <person name="Repin R."/>
            <person name="Schilthuizen M."/>
            <person name="Schranz E."/>
            <person name="Heidstra R."/>
            <person name="Miyata K."/>
            <person name="Fedorova E."/>
            <person name="Kohlen W."/>
            <person name="Bisseling T."/>
            <person name="Smit S."/>
            <person name="Geurts R."/>
        </authorList>
    </citation>
    <scope>NUCLEOTIDE SEQUENCE [LARGE SCALE GENOMIC DNA]</scope>
    <source>
        <strain evidence="4">cv. WU1-14</strain>
    </source>
</reference>
<keyword evidence="2" id="KW-1133">Transmembrane helix</keyword>
<feature type="transmembrane region" description="Helical" evidence="2">
    <location>
        <begin position="102"/>
        <end position="124"/>
    </location>
</feature>
<accession>A0A2P5ABR3</accession>
<dbReference type="Proteomes" id="UP000237105">
    <property type="component" value="Unassembled WGS sequence"/>
</dbReference>
<keyword evidence="2" id="KW-0472">Membrane</keyword>
<evidence type="ECO:0000256" key="1">
    <source>
        <dbReference type="SAM" id="MobiDB-lite"/>
    </source>
</evidence>
<sequence length="310" mass="34949">MIKDLWRRKTAKVGLHHPYHLILLILENSKLALLVLMDGVYIRNLEMLLLGVVKMLDIKLDNVDALDEASERFMKIKSLGMCLFRLGTLRSKLNNCSSMTSISFLSIPYSLVVTLFGFGNPFIVEETESHKTKSLVIDLSINSPWGEDDRSVDDGGSNDGDDNDDDEDDHDDDFDDDEEEENNYNNNENNDVITLLIELDIGNINQKVLYNGNIFCDDYFDVAYINNVPTIGLKSHSAEGNHDLLMQHIESTSLPLMCTSEAQLVLKGKTQTGSTSTSVAPLIIDEDYFTVGWYFVDKKELKSKVHMLVV</sequence>
<protein>
    <submittedName>
        <fullName evidence="3">Uncharacterized protein</fullName>
    </submittedName>
</protein>
<organism evidence="3 4">
    <name type="scientific">Parasponia andersonii</name>
    <name type="common">Sponia andersonii</name>
    <dbReference type="NCBI Taxonomy" id="3476"/>
    <lineage>
        <taxon>Eukaryota</taxon>
        <taxon>Viridiplantae</taxon>
        <taxon>Streptophyta</taxon>
        <taxon>Embryophyta</taxon>
        <taxon>Tracheophyta</taxon>
        <taxon>Spermatophyta</taxon>
        <taxon>Magnoliopsida</taxon>
        <taxon>eudicotyledons</taxon>
        <taxon>Gunneridae</taxon>
        <taxon>Pentapetalae</taxon>
        <taxon>rosids</taxon>
        <taxon>fabids</taxon>
        <taxon>Rosales</taxon>
        <taxon>Cannabaceae</taxon>
        <taxon>Parasponia</taxon>
    </lineage>
</organism>
<evidence type="ECO:0000313" key="4">
    <source>
        <dbReference type="Proteomes" id="UP000237105"/>
    </source>
</evidence>
<evidence type="ECO:0000313" key="3">
    <source>
        <dbReference type="EMBL" id="PON33985.1"/>
    </source>
</evidence>
<evidence type="ECO:0000256" key="2">
    <source>
        <dbReference type="SAM" id="Phobius"/>
    </source>
</evidence>
<keyword evidence="4" id="KW-1185">Reference proteome</keyword>
<gene>
    <name evidence="3" type="ORF">PanWU01x14_348230</name>
</gene>
<feature type="region of interest" description="Disordered" evidence="1">
    <location>
        <begin position="146"/>
        <end position="187"/>
    </location>
</feature>
<keyword evidence="2" id="KW-0812">Transmembrane</keyword>
<comment type="caution">
    <text evidence="3">The sequence shown here is derived from an EMBL/GenBank/DDBJ whole genome shotgun (WGS) entry which is preliminary data.</text>
</comment>